<dbReference type="PANTHER" id="PTHR43283">
    <property type="entry name" value="BETA-LACTAMASE-RELATED"/>
    <property type="match status" value="1"/>
</dbReference>
<dbReference type="AlphaFoldDB" id="A0A0R2CRK6"/>
<reference evidence="3 4" key="1">
    <citation type="journal article" date="2015" name="Genome Announc.">
        <title>Expanding the biotechnology potential of lactobacilli through comparative genomics of 213 strains and associated genera.</title>
        <authorList>
            <person name="Sun Z."/>
            <person name="Harris H.M."/>
            <person name="McCann A."/>
            <person name="Guo C."/>
            <person name="Argimon S."/>
            <person name="Zhang W."/>
            <person name="Yang X."/>
            <person name="Jeffery I.B."/>
            <person name="Cooney J.C."/>
            <person name="Kagawa T.F."/>
            <person name="Liu W."/>
            <person name="Song Y."/>
            <person name="Salvetti E."/>
            <person name="Wrobel A."/>
            <person name="Rasinkangas P."/>
            <person name="Parkhill J."/>
            <person name="Rea M.C."/>
            <person name="O'Sullivan O."/>
            <person name="Ritari J."/>
            <person name="Douillard F.P."/>
            <person name="Paul Ross R."/>
            <person name="Yang R."/>
            <person name="Briner A.E."/>
            <person name="Felis G.E."/>
            <person name="de Vos W.M."/>
            <person name="Barrangou R."/>
            <person name="Klaenhammer T.R."/>
            <person name="Caufield P.W."/>
            <person name="Cui Y."/>
            <person name="Zhang H."/>
            <person name="O'Toole P.W."/>
        </authorList>
    </citation>
    <scope>NUCLEOTIDE SEQUENCE [LARGE SCALE GENOMIC DNA]</scope>
    <source>
        <strain evidence="3 4">DSM 24302</strain>
    </source>
</reference>
<evidence type="ECO:0000256" key="1">
    <source>
        <dbReference type="ARBA" id="ARBA00022801"/>
    </source>
</evidence>
<proteinExistence type="predicted"/>
<evidence type="ECO:0000313" key="4">
    <source>
        <dbReference type="Proteomes" id="UP000051256"/>
    </source>
</evidence>
<keyword evidence="4" id="KW-1185">Reference proteome</keyword>
<dbReference type="Gene3D" id="3.40.710.10">
    <property type="entry name" value="DD-peptidase/beta-lactamase superfamily"/>
    <property type="match status" value="1"/>
</dbReference>
<dbReference type="Proteomes" id="UP000051256">
    <property type="component" value="Unassembled WGS sequence"/>
</dbReference>
<dbReference type="InterPro" id="IPR050789">
    <property type="entry name" value="Diverse_Enzym_Activities"/>
</dbReference>
<sequence length="339" mass="38012">MIKINEQVIDYLQQLIDQNIIPGARVAIINATQEEEFQLGNRIAIPKRESFSQKEALYDVASLTKVIGTVPLILQLISQHRLQLTDSVSKFLPEWQSPQVTVRHLLTHTSDIVGYIPNRNFLSAAELTAGLLGLRAGDKLGQVVHYQDVNFILLGWIAESLTGQSIQAAISDRILRPLHLPNATFDPNSSPLDVIPTELDSRRGLIVGQVHDPKTAILGEHSGAAGLFTSLADLTIVAKWLLGQTSYPQVVPDELITACFVDQTPMHSNSRSFGWDLRQERTGNYIVHTGFTGPLMVIDRVNQRALILLTNRVNLFSTRQEYKQYRERLTQIFMQTKKD</sequence>
<accession>A0A0R2CRK6</accession>
<keyword evidence="1" id="KW-0378">Hydrolase</keyword>
<dbReference type="InterPro" id="IPR012338">
    <property type="entry name" value="Beta-lactam/transpept-like"/>
</dbReference>
<name>A0A0R2CRK6_9LACO</name>
<comment type="caution">
    <text evidence="3">The sequence shown here is derived from an EMBL/GenBank/DDBJ whole genome shotgun (WGS) entry which is preliminary data.</text>
</comment>
<dbReference type="GO" id="GO:0016787">
    <property type="term" value="F:hydrolase activity"/>
    <property type="evidence" value="ECO:0007669"/>
    <property type="project" value="UniProtKB-KW"/>
</dbReference>
<dbReference type="PANTHER" id="PTHR43283:SF11">
    <property type="entry name" value="BETA-LACTAMASE-RELATED DOMAIN-CONTAINING PROTEIN"/>
    <property type="match status" value="1"/>
</dbReference>
<feature type="domain" description="Beta-lactamase-related" evidence="2">
    <location>
        <begin position="10"/>
        <end position="316"/>
    </location>
</feature>
<dbReference type="Pfam" id="PF00144">
    <property type="entry name" value="Beta-lactamase"/>
    <property type="match status" value="1"/>
</dbReference>
<dbReference type="SUPFAM" id="SSF56601">
    <property type="entry name" value="beta-lactamase/transpeptidase-like"/>
    <property type="match status" value="1"/>
</dbReference>
<dbReference type="PATRIC" id="fig|1423802.4.peg.346"/>
<evidence type="ECO:0000259" key="2">
    <source>
        <dbReference type="Pfam" id="PF00144"/>
    </source>
</evidence>
<dbReference type="InterPro" id="IPR001466">
    <property type="entry name" value="Beta-lactam-related"/>
</dbReference>
<dbReference type="STRING" id="1423802.FC56_GL000335"/>
<protein>
    <submittedName>
        <fullName evidence="3">Beta-lactamase</fullName>
    </submittedName>
</protein>
<organism evidence="3 4">
    <name type="scientific">Lentilactobacillus senioris DSM 24302 = JCM 17472</name>
    <dbReference type="NCBI Taxonomy" id="1423802"/>
    <lineage>
        <taxon>Bacteria</taxon>
        <taxon>Bacillati</taxon>
        <taxon>Bacillota</taxon>
        <taxon>Bacilli</taxon>
        <taxon>Lactobacillales</taxon>
        <taxon>Lactobacillaceae</taxon>
        <taxon>Lentilactobacillus</taxon>
    </lineage>
</organism>
<gene>
    <name evidence="3" type="ORF">FC56_GL000335</name>
</gene>
<evidence type="ECO:0000313" key="3">
    <source>
        <dbReference type="EMBL" id="KRM93618.1"/>
    </source>
</evidence>
<dbReference type="EMBL" id="AYZR01000008">
    <property type="protein sequence ID" value="KRM93618.1"/>
    <property type="molecule type" value="Genomic_DNA"/>
</dbReference>